<keyword evidence="1" id="KW-0732">Signal</keyword>
<accession>A0A5S3PV02</accession>
<dbReference type="Proteomes" id="UP000310314">
    <property type="component" value="Unassembled WGS sequence"/>
</dbReference>
<dbReference type="OrthoDB" id="1411717at2"/>
<dbReference type="EMBL" id="VATY01000001">
    <property type="protein sequence ID" value="TMM58748.1"/>
    <property type="molecule type" value="Genomic_DNA"/>
</dbReference>
<feature type="chain" id="PRO_5024426537" description="DUF4367 domain-containing protein" evidence="1">
    <location>
        <begin position="22"/>
        <end position="398"/>
    </location>
</feature>
<dbReference type="AlphaFoldDB" id="A0A5S3PV02"/>
<name>A0A5S3PV02_9FLAO</name>
<sequence>MKIRAQILCLLFLCHLQFCKAQKSQSTNTLPKVENHLKGELDYTHEALELVQMQDNGEEITLGKINADGTIHFNLLEFNIKTLFDSIPLQPNKFQNWFSIDSDCKDRDVFAETPFDDIYSKKYDPIFIKKYGVNIAALYPVSDEKIVSRNNNQRTISPSEATYFWFYIDRAITFKEECTKIAMSTGTIYAEVRANINFEKGWNFIEENLVEVQNVVQDDSQTTTVRIIEFKRISPANKKVKWIIKHFMEDEEIQVLKKLYNLTPISKEQFETWAPNKLGDLSLTTKEYGNPPKGRKNKNNIHLIYANESQKKEIDLYVVDFSKSPGDAEMIDFAYAMENDGKEEKDIKPYITQYNERENITQLWYKVGDRMFVEASGANIKAEDLWGYIKKMKLEKLL</sequence>
<proteinExistence type="predicted"/>
<evidence type="ECO:0000256" key="1">
    <source>
        <dbReference type="SAM" id="SignalP"/>
    </source>
</evidence>
<gene>
    <name evidence="2" type="ORF">FEE95_04765</name>
</gene>
<dbReference type="RefSeq" id="WP_138656681.1">
    <property type="nucleotide sequence ID" value="NZ_VATY01000001.1"/>
</dbReference>
<keyword evidence="3" id="KW-1185">Reference proteome</keyword>
<reference evidence="2 3" key="1">
    <citation type="submission" date="2019-05" db="EMBL/GenBank/DDBJ databases">
        <authorList>
            <person name="Zhang J.-Y."/>
            <person name="Feg X."/>
            <person name="Du Z.-J."/>
        </authorList>
    </citation>
    <scope>NUCLEOTIDE SEQUENCE [LARGE SCALE GENOMIC DNA]</scope>
    <source>
        <strain evidence="2 3">RZ26</strain>
    </source>
</reference>
<evidence type="ECO:0008006" key="4">
    <source>
        <dbReference type="Google" id="ProtNLM"/>
    </source>
</evidence>
<protein>
    <recommendedName>
        <fullName evidence="4">DUF4367 domain-containing protein</fullName>
    </recommendedName>
</protein>
<evidence type="ECO:0000313" key="3">
    <source>
        <dbReference type="Proteomes" id="UP000310314"/>
    </source>
</evidence>
<comment type="caution">
    <text evidence="2">The sequence shown here is derived from an EMBL/GenBank/DDBJ whole genome shotgun (WGS) entry which is preliminary data.</text>
</comment>
<feature type="signal peptide" evidence="1">
    <location>
        <begin position="1"/>
        <end position="21"/>
    </location>
</feature>
<organism evidence="2 3">
    <name type="scientific">Maribacter algarum</name>
    <name type="common">ex Zhang et al. 2020</name>
    <dbReference type="NCBI Taxonomy" id="2578118"/>
    <lineage>
        <taxon>Bacteria</taxon>
        <taxon>Pseudomonadati</taxon>
        <taxon>Bacteroidota</taxon>
        <taxon>Flavobacteriia</taxon>
        <taxon>Flavobacteriales</taxon>
        <taxon>Flavobacteriaceae</taxon>
        <taxon>Maribacter</taxon>
    </lineage>
</organism>
<evidence type="ECO:0000313" key="2">
    <source>
        <dbReference type="EMBL" id="TMM58748.1"/>
    </source>
</evidence>